<dbReference type="RefSeq" id="WP_078716318.1">
    <property type="nucleotide sequence ID" value="NZ_FUYC01000002.1"/>
</dbReference>
<dbReference type="OrthoDB" id="9812790at2"/>
<dbReference type="HAMAP" id="MF_01371_B">
    <property type="entry name" value="Ribosomal_uL30_B"/>
    <property type="match status" value="1"/>
</dbReference>
<keyword evidence="4" id="KW-0687">Ribonucleoprotein</keyword>
<accession>A0A1T4WBW2</accession>
<evidence type="ECO:0000256" key="4">
    <source>
        <dbReference type="ARBA" id="ARBA00023274"/>
    </source>
</evidence>
<dbReference type="GO" id="GO:0006412">
    <property type="term" value="P:translation"/>
    <property type="evidence" value="ECO:0007669"/>
    <property type="project" value="InterPro"/>
</dbReference>
<dbReference type="CDD" id="cd01658">
    <property type="entry name" value="Ribosomal_L30"/>
    <property type="match status" value="1"/>
</dbReference>
<keyword evidence="8" id="KW-1185">Reference proteome</keyword>
<evidence type="ECO:0000256" key="1">
    <source>
        <dbReference type="ARBA" id="ARBA00007594"/>
    </source>
</evidence>
<reference evidence="7 8" key="1">
    <citation type="submission" date="2017-02" db="EMBL/GenBank/DDBJ databases">
        <authorList>
            <person name="Peterson S.W."/>
        </authorList>
    </citation>
    <scope>NUCLEOTIDE SEQUENCE [LARGE SCALE GENOMIC DNA]</scope>
    <source>
        <strain evidence="7 8">DSM 16080</strain>
    </source>
</reference>
<dbReference type="AlphaFoldDB" id="A0A1T4WBW2"/>
<evidence type="ECO:0000313" key="8">
    <source>
        <dbReference type="Proteomes" id="UP000190027"/>
    </source>
</evidence>
<dbReference type="GO" id="GO:0003735">
    <property type="term" value="F:structural constituent of ribosome"/>
    <property type="evidence" value="ECO:0007669"/>
    <property type="project" value="InterPro"/>
</dbReference>
<dbReference type="Pfam" id="PF00327">
    <property type="entry name" value="Ribosomal_L30"/>
    <property type="match status" value="1"/>
</dbReference>
<dbReference type="PANTHER" id="PTHR15892:SF2">
    <property type="entry name" value="LARGE RIBOSOMAL SUBUNIT PROTEIN UL30M"/>
    <property type="match status" value="1"/>
</dbReference>
<evidence type="ECO:0000313" key="7">
    <source>
        <dbReference type="EMBL" id="SKA74770.1"/>
    </source>
</evidence>
<evidence type="ECO:0000256" key="2">
    <source>
        <dbReference type="ARBA" id="ARBA00011838"/>
    </source>
</evidence>
<dbReference type="GO" id="GO:0022625">
    <property type="term" value="C:cytosolic large ribosomal subunit"/>
    <property type="evidence" value="ECO:0007669"/>
    <property type="project" value="TreeGrafter"/>
</dbReference>
<dbReference type="InterPro" id="IPR005996">
    <property type="entry name" value="Ribosomal_uL30_bac-type"/>
</dbReference>
<dbReference type="PIRSF" id="PIRSF002211">
    <property type="entry name" value="Ribosomal_L30_bac-type"/>
    <property type="match status" value="1"/>
</dbReference>
<dbReference type="EMBL" id="FUYC01000002">
    <property type="protein sequence ID" value="SKA74770.1"/>
    <property type="molecule type" value="Genomic_DNA"/>
</dbReference>
<evidence type="ECO:0000256" key="5">
    <source>
        <dbReference type="ARBA" id="ARBA00035492"/>
    </source>
</evidence>
<dbReference type="PANTHER" id="PTHR15892">
    <property type="entry name" value="MITOCHONDRIAL RIBOSOMAL PROTEIN L30"/>
    <property type="match status" value="1"/>
</dbReference>
<keyword evidence="3 7" id="KW-0689">Ribosomal protein</keyword>
<dbReference type="NCBIfam" id="TIGR01308">
    <property type="entry name" value="rpmD_bact"/>
    <property type="match status" value="1"/>
</dbReference>
<dbReference type="Gene3D" id="3.30.1390.20">
    <property type="entry name" value="Ribosomal protein L30, ferredoxin-like fold domain"/>
    <property type="match status" value="1"/>
</dbReference>
<name>A0A1T4WBW2_9BACT</name>
<protein>
    <recommendedName>
        <fullName evidence="5">50S ribosomal protein L30</fullName>
    </recommendedName>
</protein>
<dbReference type="InterPro" id="IPR016082">
    <property type="entry name" value="Ribosomal_uL30_ferredoxin-like"/>
</dbReference>
<comment type="similarity">
    <text evidence="1">Belongs to the universal ribosomal protein uL30 family.</text>
</comment>
<dbReference type="InterPro" id="IPR036919">
    <property type="entry name" value="Ribo_uL30_ferredoxin-like_sf"/>
</dbReference>
<dbReference type="Proteomes" id="UP000190027">
    <property type="component" value="Unassembled WGS sequence"/>
</dbReference>
<comment type="subunit">
    <text evidence="2">Part of the 50S ribosomal subunit.</text>
</comment>
<sequence>MAQVTVRLVKSKIGCSPKQRATLEALGLRKIRQENSFEDSPVVQGMINKVKHLVEVVAS</sequence>
<organism evidence="7 8">
    <name type="scientific">Paucidesulfovibrio gracilis DSM 16080</name>
    <dbReference type="NCBI Taxonomy" id="1121449"/>
    <lineage>
        <taxon>Bacteria</taxon>
        <taxon>Pseudomonadati</taxon>
        <taxon>Thermodesulfobacteriota</taxon>
        <taxon>Desulfovibrionia</taxon>
        <taxon>Desulfovibrionales</taxon>
        <taxon>Desulfovibrionaceae</taxon>
        <taxon>Paucidesulfovibrio</taxon>
    </lineage>
</organism>
<evidence type="ECO:0000256" key="3">
    <source>
        <dbReference type="ARBA" id="ARBA00022980"/>
    </source>
</evidence>
<gene>
    <name evidence="7" type="ORF">SAMN02745704_00762</name>
</gene>
<proteinExistence type="inferred from homology"/>
<feature type="domain" description="Large ribosomal subunit protein uL30-like ferredoxin-like fold" evidence="6">
    <location>
        <begin position="5"/>
        <end position="54"/>
    </location>
</feature>
<dbReference type="SUPFAM" id="SSF55129">
    <property type="entry name" value="Ribosomal protein L30p/L7e"/>
    <property type="match status" value="1"/>
</dbReference>
<dbReference type="STRING" id="1121449.SAMN02745704_00762"/>
<evidence type="ECO:0000259" key="6">
    <source>
        <dbReference type="Pfam" id="PF00327"/>
    </source>
</evidence>